<reference evidence="2 3" key="1">
    <citation type="submission" date="2018-06" db="EMBL/GenBank/DDBJ databases">
        <authorList>
            <consortium name="Pathogen Informatics"/>
            <person name="Doyle S."/>
        </authorList>
    </citation>
    <scope>NUCLEOTIDE SEQUENCE [LARGE SCALE GENOMIC DNA]</scope>
    <source>
        <strain evidence="2 3">NCTC13316</strain>
    </source>
</reference>
<name>A0A378JPE1_9GAMM</name>
<evidence type="ECO:0000313" key="2">
    <source>
        <dbReference type="EMBL" id="STX52153.1"/>
    </source>
</evidence>
<sequence>MINNLPKEIRLYMFSFFTRQQLGRLSSVSKQTKEEVEDDCLWKEQFITKDLQQYLGLSAKEIVKKYNPLFQLPNNNLLARLAHNQLSLLDLQKQLSGCVDLEYIDYNFPLSVYFVDATRLTTVNSIWVTRHVQSLINKCQIQFQEYTLHMKHIRQSLFTAYDYIAGFMEDALCLFIKASSIEQIRSCCERLQNFYHGANILNMIITHKKTFDIIIETPQKKFQFSNKHPYSFFAQENRLFLIDNIQKRKIILAENFEKIRNQLPTLIDLINDEQELSQAEFKSILEEIAQFCPETVKSEDYSLLSPPPMVINATDACYSELVSLKDELNYNIVGIIPGDFSCKKLRAESENVGFIGKETKLFEVLYTLTELALPPKPKHEEKVLDTSRFCQII</sequence>
<dbReference type="Gene3D" id="1.20.1280.50">
    <property type="match status" value="1"/>
</dbReference>
<dbReference type="PROSITE" id="PS50181">
    <property type="entry name" value="FBOX"/>
    <property type="match status" value="1"/>
</dbReference>
<evidence type="ECO:0000259" key="1">
    <source>
        <dbReference type="PROSITE" id="PS50181"/>
    </source>
</evidence>
<gene>
    <name evidence="2" type="ORF">NCTC13316_02257</name>
</gene>
<dbReference type="SUPFAM" id="SSF81383">
    <property type="entry name" value="F-box domain"/>
    <property type="match status" value="1"/>
</dbReference>
<organism evidence="2 3">
    <name type="scientific">Legionella busanensis</name>
    <dbReference type="NCBI Taxonomy" id="190655"/>
    <lineage>
        <taxon>Bacteria</taxon>
        <taxon>Pseudomonadati</taxon>
        <taxon>Pseudomonadota</taxon>
        <taxon>Gammaproteobacteria</taxon>
        <taxon>Legionellales</taxon>
        <taxon>Legionellaceae</taxon>
        <taxon>Legionella</taxon>
    </lineage>
</organism>
<dbReference type="Proteomes" id="UP000254794">
    <property type="component" value="Unassembled WGS sequence"/>
</dbReference>
<dbReference type="AlphaFoldDB" id="A0A378JPE1"/>
<keyword evidence="3" id="KW-1185">Reference proteome</keyword>
<evidence type="ECO:0000313" key="3">
    <source>
        <dbReference type="Proteomes" id="UP000254794"/>
    </source>
</evidence>
<accession>A0A378JPE1</accession>
<dbReference type="EMBL" id="UGOD01000001">
    <property type="protein sequence ID" value="STX52153.1"/>
    <property type="molecule type" value="Genomic_DNA"/>
</dbReference>
<dbReference type="OrthoDB" id="5655486at2"/>
<dbReference type="RefSeq" id="WP_115331731.1">
    <property type="nucleotide sequence ID" value="NZ_CAAAHP010000012.1"/>
</dbReference>
<proteinExistence type="predicted"/>
<dbReference type="InterPro" id="IPR036047">
    <property type="entry name" value="F-box-like_dom_sf"/>
</dbReference>
<dbReference type="InterPro" id="IPR001810">
    <property type="entry name" value="F-box_dom"/>
</dbReference>
<dbReference type="Pfam" id="PF12937">
    <property type="entry name" value="F-box-like"/>
    <property type="match status" value="1"/>
</dbReference>
<protein>
    <recommendedName>
        <fullName evidence="1">F-box domain-containing protein</fullName>
    </recommendedName>
</protein>
<feature type="domain" description="F-box" evidence="1">
    <location>
        <begin position="1"/>
        <end position="45"/>
    </location>
</feature>